<gene>
    <name evidence="1" type="ORF">HJC23_004965</name>
</gene>
<keyword evidence="2" id="KW-1185">Reference proteome</keyword>
<dbReference type="AlphaFoldDB" id="A0ABD3P8X8"/>
<dbReference type="EMBL" id="JABMIG020000239">
    <property type="protein sequence ID" value="KAL3784301.1"/>
    <property type="molecule type" value="Genomic_DNA"/>
</dbReference>
<organism evidence="1 2">
    <name type="scientific">Cyclotella cryptica</name>
    <dbReference type="NCBI Taxonomy" id="29204"/>
    <lineage>
        <taxon>Eukaryota</taxon>
        <taxon>Sar</taxon>
        <taxon>Stramenopiles</taxon>
        <taxon>Ochrophyta</taxon>
        <taxon>Bacillariophyta</taxon>
        <taxon>Coscinodiscophyceae</taxon>
        <taxon>Thalassiosirophycidae</taxon>
        <taxon>Stephanodiscales</taxon>
        <taxon>Stephanodiscaceae</taxon>
        <taxon>Cyclotella</taxon>
    </lineage>
</organism>
<name>A0ABD3P8X8_9STRA</name>
<comment type="caution">
    <text evidence="1">The sequence shown here is derived from an EMBL/GenBank/DDBJ whole genome shotgun (WGS) entry which is preliminary data.</text>
</comment>
<reference evidence="1 2" key="1">
    <citation type="journal article" date="2020" name="G3 (Bethesda)">
        <title>Improved Reference Genome for Cyclotella cryptica CCMP332, a Model for Cell Wall Morphogenesis, Salinity Adaptation, and Lipid Production in Diatoms (Bacillariophyta).</title>
        <authorList>
            <person name="Roberts W.R."/>
            <person name="Downey K.M."/>
            <person name="Ruck E.C."/>
            <person name="Traller J.C."/>
            <person name="Alverson A.J."/>
        </authorList>
    </citation>
    <scope>NUCLEOTIDE SEQUENCE [LARGE SCALE GENOMIC DNA]</scope>
    <source>
        <strain evidence="1 2">CCMP332</strain>
    </source>
</reference>
<accession>A0ABD3P8X8</accession>
<protein>
    <submittedName>
        <fullName evidence="1">Uncharacterized protein</fullName>
    </submittedName>
</protein>
<evidence type="ECO:0000313" key="1">
    <source>
        <dbReference type="EMBL" id="KAL3784301.1"/>
    </source>
</evidence>
<dbReference type="Proteomes" id="UP001516023">
    <property type="component" value="Unassembled WGS sequence"/>
</dbReference>
<evidence type="ECO:0000313" key="2">
    <source>
        <dbReference type="Proteomes" id="UP001516023"/>
    </source>
</evidence>
<sequence>MAPKVSHKRKGIRSPMTKPISASTMGKALVLLATTCAALSTRRHAPTKRGFQVSTHKSRSDHTTVLYYRDLDEHHAMNAESIRAAAASMDVRVSTPTAHRAITSKSQPLDDDQTIMDEYLEYVERRYSRMHKHTSPVAVQPSHFSPGKFVLSTLVYSSSSSSPSSLAAARADNEALQALGLTGLASERLRQRLQAPREFRNEHESAVNFFQYFTNAEKFVASTAELAGGRLAPHVSLSFLAQFKLLIESFSKFIKAYVTSLKVMANFAVRVVPAILERGGLRHSVRFLSVATVAVLLMFRPLLKGFMKQA</sequence>
<proteinExistence type="predicted"/>